<comment type="cofactor">
    <cofactor evidence="1">
        <name>pyridoxal 5'-phosphate</name>
        <dbReference type="ChEBI" id="CHEBI:597326"/>
    </cofactor>
</comment>
<evidence type="ECO:0000256" key="2">
    <source>
        <dbReference type="ARBA" id="ARBA00004824"/>
    </source>
</evidence>
<dbReference type="UniPathway" id="UPA00047">
    <property type="reaction ID" value="UER00058"/>
</dbReference>
<dbReference type="InterPro" id="IPR001544">
    <property type="entry name" value="Aminotrans_IV"/>
</dbReference>
<sequence>MTTMSVQLNSVAGPFEIHRNPSPVSEDRLQEILRNPGFGSYFTDHMVLINWDREAGWHSPRVQPYGPITLDPAASVLHYGQAIFEGIKAYRQPDGSIATFRPDQNAQRMRNSAHRLAMPEMPEELFLASIEQLVAIDQRWVPAAGGEEALYIRPYMVATEPGMGVEPAGSYTYAVIACPAGAYFKGGVSPVSVWLTKDYVRAVPGGTGAAKCAGNYAASLLAQTQAKKKGCDQVVWLDGNEHRWVEEMGGMNLMFVYGEGQQATVVTPELSGSLLPGVTRASLLQVARDLGYGVQERRISVEEWEEDAASGALSEVFACGTAAVVTPVGTVKSDSGEYLINGGATGPITMQLRNHLTGIQRGTVPDPHGWMHTLVAAE</sequence>
<dbReference type="GO" id="GO:0052656">
    <property type="term" value="F:L-isoleucine-2-oxoglutarate transaminase activity"/>
    <property type="evidence" value="ECO:0007669"/>
    <property type="project" value="RHEA"/>
</dbReference>
<evidence type="ECO:0000313" key="17">
    <source>
        <dbReference type="Proteomes" id="UP000251047"/>
    </source>
</evidence>
<feature type="modified residue" description="N6-(pyridoxal phosphate)lysine" evidence="15">
    <location>
        <position position="211"/>
    </location>
</feature>
<reference evidence="16 17" key="1">
    <citation type="journal article" date="2018" name="Syst. Appl. Microbiol.">
        <title>Corynebacterium heidelbergense sp. nov., isolated from the preen glands of Egyptian geese (Alopochen aegyptiacus).</title>
        <authorList>
            <person name="Braun M.S."/>
            <person name="Wang E."/>
            <person name="Zimmermann S."/>
            <person name="Wink M."/>
        </authorList>
    </citation>
    <scope>NUCLEOTIDE SEQUENCE [LARGE SCALE GENOMIC DNA]</scope>
    <source>
        <strain evidence="16 17">DSM 104638</strain>
    </source>
</reference>
<dbReference type="PANTHER" id="PTHR11825">
    <property type="entry name" value="SUBGROUP IIII AMINOTRANSFERASE"/>
    <property type="match status" value="1"/>
</dbReference>
<comment type="catalytic activity">
    <reaction evidence="13">
        <text>L-isoleucine + 2-oxoglutarate = (S)-3-methyl-2-oxopentanoate + L-glutamate</text>
        <dbReference type="Rhea" id="RHEA:24801"/>
        <dbReference type="ChEBI" id="CHEBI:16810"/>
        <dbReference type="ChEBI" id="CHEBI:29985"/>
        <dbReference type="ChEBI" id="CHEBI:35146"/>
        <dbReference type="ChEBI" id="CHEBI:58045"/>
        <dbReference type="EC" id="2.6.1.42"/>
    </reaction>
</comment>
<evidence type="ECO:0000256" key="13">
    <source>
        <dbReference type="ARBA" id="ARBA00048798"/>
    </source>
</evidence>
<dbReference type="Proteomes" id="UP000251047">
    <property type="component" value="Unassembled WGS sequence"/>
</dbReference>
<gene>
    <name evidence="16" type="ORF">CWC39_02585</name>
</gene>
<keyword evidence="9 16" id="KW-0808">Transferase</keyword>
<comment type="pathway">
    <text evidence="3">Amino-acid biosynthesis; L-valine biosynthesis; L-valine from pyruvate: step 4/4.</text>
</comment>
<comment type="catalytic activity">
    <reaction evidence="14">
        <text>L-leucine + 2-oxoglutarate = 4-methyl-2-oxopentanoate + L-glutamate</text>
        <dbReference type="Rhea" id="RHEA:18321"/>
        <dbReference type="ChEBI" id="CHEBI:16810"/>
        <dbReference type="ChEBI" id="CHEBI:17865"/>
        <dbReference type="ChEBI" id="CHEBI:29985"/>
        <dbReference type="ChEBI" id="CHEBI:57427"/>
        <dbReference type="EC" id="2.6.1.42"/>
    </reaction>
</comment>
<dbReference type="PANTHER" id="PTHR11825:SF44">
    <property type="entry name" value="BRANCHED-CHAIN-AMINO-ACID AMINOTRANSFERASE"/>
    <property type="match status" value="1"/>
</dbReference>
<evidence type="ECO:0000313" key="16">
    <source>
        <dbReference type="EMBL" id="RAV34581.1"/>
    </source>
</evidence>
<dbReference type="GO" id="GO:0052655">
    <property type="term" value="F:L-valine-2-oxoglutarate transaminase activity"/>
    <property type="evidence" value="ECO:0007669"/>
    <property type="project" value="RHEA"/>
</dbReference>
<comment type="caution">
    <text evidence="16">The sequence shown here is derived from an EMBL/GenBank/DDBJ whole genome shotgun (WGS) entry which is preliminary data.</text>
</comment>
<dbReference type="InterPro" id="IPR043132">
    <property type="entry name" value="BCAT-like_C"/>
</dbReference>
<accession>A0A364VD77</accession>
<keyword evidence="11" id="KW-0100">Branched-chain amino acid biosynthesis</keyword>
<dbReference type="NCBIfam" id="NF009897">
    <property type="entry name" value="PRK13357.1"/>
    <property type="match status" value="1"/>
</dbReference>
<keyword evidence="10" id="KW-0663">Pyridoxal phosphate</keyword>
<dbReference type="EC" id="2.6.1.42" evidence="6"/>
<dbReference type="InterPro" id="IPR036038">
    <property type="entry name" value="Aminotransferase-like"/>
</dbReference>
<dbReference type="EMBL" id="PHQP01000011">
    <property type="protein sequence ID" value="RAV34581.1"/>
    <property type="molecule type" value="Genomic_DNA"/>
</dbReference>
<comment type="pathway">
    <text evidence="4">Amino-acid biosynthesis; L-leucine biosynthesis; L-leucine from 3-methyl-2-oxobutanoate: step 4/4.</text>
</comment>
<dbReference type="GO" id="GO:0052654">
    <property type="term" value="F:L-leucine-2-oxoglutarate transaminase activity"/>
    <property type="evidence" value="ECO:0007669"/>
    <property type="project" value="RHEA"/>
</dbReference>
<evidence type="ECO:0000256" key="6">
    <source>
        <dbReference type="ARBA" id="ARBA00013053"/>
    </source>
</evidence>
<dbReference type="InterPro" id="IPR043131">
    <property type="entry name" value="BCAT-like_N"/>
</dbReference>
<dbReference type="PIRSF" id="PIRSF006468">
    <property type="entry name" value="BCAT1"/>
    <property type="match status" value="1"/>
</dbReference>
<evidence type="ECO:0000256" key="3">
    <source>
        <dbReference type="ARBA" id="ARBA00004931"/>
    </source>
</evidence>
<dbReference type="RefSeq" id="WP_112768976.1">
    <property type="nucleotide sequence ID" value="NZ_CP063191.1"/>
</dbReference>
<dbReference type="UniPathway" id="UPA00048">
    <property type="reaction ID" value="UER00073"/>
</dbReference>
<evidence type="ECO:0000256" key="1">
    <source>
        <dbReference type="ARBA" id="ARBA00001933"/>
    </source>
</evidence>
<evidence type="ECO:0000256" key="15">
    <source>
        <dbReference type="PIRSR" id="PIRSR006468-1"/>
    </source>
</evidence>
<evidence type="ECO:0000256" key="4">
    <source>
        <dbReference type="ARBA" id="ARBA00005072"/>
    </source>
</evidence>
<dbReference type="InterPro" id="IPR033939">
    <property type="entry name" value="BCAT_family"/>
</dbReference>
<name>A0A364VD77_9CORY</name>
<dbReference type="SUPFAM" id="SSF56752">
    <property type="entry name" value="D-aminoacid aminotransferase-like PLP-dependent enzymes"/>
    <property type="match status" value="1"/>
</dbReference>
<dbReference type="GO" id="GO:0009098">
    <property type="term" value="P:L-leucine biosynthetic process"/>
    <property type="evidence" value="ECO:0007669"/>
    <property type="project" value="UniProtKB-UniPathway"/>
</dbReference>
<dbReference type="Gene3D" id="3.30.470.10">
    <property type="match status" value="1"/>
</dbReference>
<dbReference type="GO" id="GO:0009097">
    <property type="term" value="P:isoleucine biosynthetic process"/>
    <property type="evidence" value="ECO:0007669"/>
    <property type="project" value="UniProtKB-UniPathway"/>
</dbReference>
<dbReference type="Gene3D" id="3.20.10.10">
    <property type="entry name" value="D-amino Acid Aminotransferase, subunit A, domain 2"/>
    <property type="match status" value="1"/>
</dbReference>
<dbReference type="Pfam" id="PF01063">
    <property type="entry name" value="Aminotran_4"/>
    <property type="match status" value="1"/>
</dbReference>
<evidence type="ECO:0000256" key="10">
    <source>
        <dbReference type="ARBA" id="ARBA00022898"/>
    </source>
</evidence>
<protein>
    <recommendedName>
        <fullName evidence="6">branched-chain-amino-acid transaminase</fullName>
        <ecNumber evidence="6">2.6.1.42</ecNumber>
    </recommendedName>
</protein>
<evidence type="ECO:0000256" key="14">
    <source>
        <dbReference type="ARBA" id="ARBA00049229"/>
    </source>
</evidence>
<comment type="similarity">
    <text evidence="5">Belongs to the class-IV pyridoxal-phosphate-dependent aminotransferase family.</text>
</comment>
<dbReference type="AlphaFoldDB" id="A0A364VD77"/>
<dbReference type="UniPathway" id="UPA00049">
    <property type="reaction ID" value="UER00062"/>
</dbReference>
<dbReference type="GO" id="GO:0009099">
    <property type="term" value="P:L-valine biosynthetic process"/>
    <property type="evidence" value="ECO:0007669"/>
    <property type="project" value="UniProtKB-UniPathway"/>
</dbReference>
<comment type="catalytic activity">
    <reaction evidence="12">
        <text>L-valine + 2-oxoglutarate = 3-methyl-2-oxobutanoate + L-glutamate</text>
        <dbReference type="Rhea" id="RHEA:24813"/>
        <dbReference type="ChEBI" id="CHEBI:11851"/>
        <dbReference type="ChEBI" id="CHEBI:16810"/>
        <dbReference type="ChEBI" id="CHEBI:29985"/>
        <dbReference type="ChEBI" id="CHEBI:57762"/>
        <dbReference type="EC" id="2.6.1.42"/>
    </reaction>
</comment>
<evidence type="ECO:0000256" key="11">
    <source>
        <dbReference type="ARBA" id="ARBA00023304"/>
    </source>
</evidence>
<dbReference type="CDD" id="cd01557">
    <property type="entry name" value="BCAT_beta_family"/>
    <property type="match status" value="1"/>
</dbReference>
<evidence type="ECO:0000256" key="7">
    <source>
        <dbReference type="ARBA" id="ARBA00022576"/>
    </source>
</evidence>
<evidence type="ECO:0000256" key="5">
    <source>
        <dbReference type="ARBA" id="ARBA00009320"/>
    </source>
</evidence>
<dbReference type="OrthoDB" id="9804984at2"/>
<dbReference type="InterPro" id="IPR005786">
    <property type="entry name" value="B_amino_transII"/>
</dbReference>
<evidence type="ECO:0000256" key="8">
    <source>
        <dbReference type="ARBA" id="ARBA00022605"/>
    </source>
</evidence>
<organism evidence="16 17">
    <name type="scientific">Corynebacterium heidelbergense</name>
    <dbReference type="NCBI Taxonomy" id="2055947"/>
    <lineage>
        <taxon>Bacteria</taxon>
        <taxon>Bacillati</taxon>
        <taxon>Actinomycetota</taxon>
        <taxon>Actinomycetes</taxon>
        <taxon>Mycobacteriales</taxon>
        <taxon>Corynebacteriaceae</taxon>
        <taxon>Corynebacterium</taxon>
    </lineage>
</organism>
<keyword evidence="8" id="KW-0028">Amino-acid biosynthesis</keyword>
<proteinExistence type="inferred from homology"/>
<evidence type="ECO:0000256" key="12">
    <source>
        <dbReference type="ARBA" id="ARBA00048212"/>
    </source>
</evidence>
<dbReference type="NCBIfam" id="TIGR01123">
    <property type="entry name" value="ilvE_II"/>
    <property type="match status" value="1"/>
</dbReference>
<comment type="pathway">
    <text evidence="2">Amino-acid biosynthesis; L-isoleucine biosynthesis; L-isoleucine from 2-oxobutanoate: step 4/4.</text>
</comment>
<keyword evidence="7 16" id="KW-0032">Aminotransferase</keyword>
<evidence type="ECO:0000256" key="9">
    <source>
        <dbReference type="ARBA" id="ARBA00022679"/>
    </source>
</evidence>